<evidence type="ECO:0000313" key="3">
    <source>
        <dbReference type="EMBL" id="KHJ79908.1"/>
    </source>
</evidence>
<comment type="similarity">
    <text evidence="1">Belongs to the glycosyl hydrolase 13 family.</text>
</comment>
<dbReference type="PANTHER" id="PTHR43447">
    <property type="entry name" value="ALPHA-AMYLASE"/>
    <property type="match status" value="1"/>
</dbReference>
<evidence type="ECO:0000313" key="4">
    <source>
        <dbReference type="EMBL" id="KHJ86754.1"/>
    </source>
</evidence>
<accession>A0A0B1S3G9</accession>
<evidence type="ECO:0000313" key="5">
    <source>
        <dbReference type="Proteomes" id="UP000053660"/>
    </source>
</evidence>
<sequence length="155" mass="17444">MADIEVRDIVAISLASKIGSGPDPPGPQTQPPVQPTQRPQPQPTGQPVTFPPGPPEPSYPDGYDNPHTLTNRVTMVHLFEWKWPDIAAECENFLQYYGYGAVQVSPPNEHITLTQNGDMPWWIRYQPVSYKLNSRSGNEEQFKDMVNRCNKVGVR</sequence>
<protein>
    <recommendedName>
        <fullName evidence="6">Glycosyl hydrolase family 13 catalytic domain-containing protein</fullName>
    </recommendedName>
</protein>
<evidence type="ECO:0000256" key="1">
    <source>
        <dbReference type="ARBA" id="ARBA00008061"/>
    </source>
</evidence>
<dbReference type="Gene3D" id="3.20.20.80">
    <property type="entry name" value="Glycosidases"/>
    <property type="match status" value="1"/>
</dbReference>
<evidence type="ECO:0008006" key="6">
    <source>
        <dbReference type="Google" id="ProtNLM"/>
    </source>
</evidence>
<name>A0A0B1S3G9_OESDE</name>
<keyword evidence="5" id="KW-1185">Reference proteome</keyword>
<dbReference type="SUPFAM" id="SSF51445">
    <property type="entry name" value="(Trans)glycosidases"/>
    <property type="match status" value="1"/>
</dbReference>
<evidence type="ECO:0000256" key="2">
    <source>
        <dbReference type="SAM" id="MobiDB-lite"/>
    </source>
</evidence>
<reference evidence="3 5" key="1">
    <citation type="submission" date="2014-03" db="EMBL/GenBank/DDBJ databases">
        <title>Draft genome of the hookworm Oesophagostomum dentatum.</title>
        <authorList>
            <person name="Mitreva M."/>
        </authorList>
    </citation>
    <scope>NUCLEOTIDE SEQUENCE [LARGE SCALE GENOMIC DNA]</scope>
    <source>
        <strain evidence="3 5">OD-Hann</strain>
    </source>
</reference>
<feature type="compositionally biased region" description="Pro residues" evidence="2">
    <location>
        <begin position="22"/>
        <end position="58"/>
    </location>
</feature>
<dbReference type="Proteomes" id="UP000053660">
    <property type="component" value="Unassembled WGS sequence"/>
</dbReference>
<dbReference type="OrthoDB" id="550577at2759"/>
<feature type="region of interest" description="Disordered" evidence="2">
    <location>
        <begin position="15"/>
        <end position="66"/>
    </location>
</feature>
<dbReference type="InterPro" id="IPR017853">
    <property type="entry name" value="GH"/>
</dbReference>
<gene>
    <name evidence="4" type="ORF">OESDEN_13485</name>
    <name evidence="3" type="ORF">OESDEN_20430</name>
</gene>
<dbReference type="AlphaFoldDB" id="A0A0B1S3G9"/>
<proteinExistence type="inferred from homology"/>
<dbReference type="EMBL" id="KN559493">
    <property type="protein sequence ID" value="KHJ86754.1"/>
    <property type="molecule type" value="Genomic_DNA"/>
</dbReference>
<organism evidence="3 5">
    <name type="scientific">Oesophagostomum dentatum</name>
    <name type="common">Nodular worm</name>
    <dbReference type="NCBI Taxonomy" id="61180"/>
    <lineage>
        <taxon>Eukaryota</taxon>
        <taxon>Metazoa</taxon>
        <taxon>Ecdysozoa</taxon>
        <taxon>Nematoda</taxon>
        <taxon>Chromadorea</taxon>
        <taxon>Rhabditida</taxon>
        <taxon>Rhabditina</taxon>
        <taxon>Rhabditomorpha</taxon>
        <taxon>Strongyloidea</taxon>
        <taxon>Strongylidae</taxon>
        <taxon>Oesophagostomum</taxon>
    </lineage>
</organism>
<dbReference type="EMBL" id="KN602668">
    <property type="protein sequence ID" value="KHJ79908.1"/>
    <property type="molecule type" value="Genomic_DNA"/>
</dbReference>